<sequence length="344" mass="39359">MNHTTTQILLPDLISMLPLEGATNPHYEKGAAESRAWINSYNVFTDRKRAFFVLGSNELLVSHAYPYAGYDVFKICCDFVNVLFVFDELSDEQDGKDALTLGNIFVNAMTDPLWNDQSKFSRMTKEFRSRYTKSAGPNTTARFLKYWESYCAAVITEAELREKGQILDVDSFMELRRDNSAVRLCFGLIEFCFGTDLPDEVFEDPTFLKIYWAAVDLVCWANDVYSYDMEQSKGISGNNIVTVLMHDKNMDLQTAVDYVGTYSKELVDRFIDLQAHLPSWGSAVDSQVALFIKGLGYWIKGNLDWSFETQRYFGPKHMEIKNTLLVTLRPLECPEETDSESDTE</sequence>
<keyword evidence="3 6" id="KW-0479">Metal-binding</keyword>
<organism evidence="7 8">
    <name type="scientific">Collybia nuda</name>
    <dbReference type="NCBI Taxonomy" id="64659"/>
    <lineage>
        <taxon>Eukaryota</taxon>
        <taxon>Fungi</taxon>
        <taxon>Dikarya</taxon>
        <taxon>Basidiomycota</taxon>
        <taxon>Agaricomycotina</taxon>
        <taxon>Agaricomycetes</taxon>
        <taxon>Agaricomycetidae</taxon>
        <taxon>Agaricales</taxon>
        <taxon>Tricholomatineae</taxon>
        <taxon>Clitocybaceae</taxon>
        <taxon>Collybia</taxon>
    </lineage>
</organism>
<dbReference type="AlphaFoldDB" id="A0A9P6CNC9"/>
<keyword evidence="4 6" id="KW-0460">Magnesium</keyword>
<dbReference type="SFLD" id="SFLDG01020">
    <property type="entry name" value="Terpene_Cyclase_Like_2"/>
    <property type="match status" value="1"/>
</dbReference>
<proteinExistence type="inferred from homology"/>
<dbReference type="Gene3D" id="1.10.600.10">
    <property type="entry name" value="Farnesyl Diphosphate Synthase"/>
    <property type="match status" value="1"/>
</dbReference>
<dbReference type="SUPFAM" id="SSF48576">
    <property type="entry name" value="Terpenoid synthases"/>
    <property type="match status" value="1"/>
</dbReference>
<dbReference type="SFLD" id="SFLDS00005">
    <property type="entry name" value="Isoprenoid_Synthase_Type_I"/>
    <property type="match status" value="1"/>
</dbReference>
<evidence type="ECO:0000256" key="4">
    <source>
        <dbReference type="ARBA" id="ARBA00022842"/>
    </source>
</evidence>
<accession>A0A9P6CNC9</accession>
<dbReference type="GO" id="GO:0010333">
    <property type="term" value="F:terpene synthase activity"/>
    <property type="evidence" value="ECO:0007669"/>
    <property type="project" value="InterPro"/>
</dbReference>
<evidence type="ECO:0000256" key="6">
    <source>
        <dbReference type="RuleBase" id="RU366034"/>
    </source>
</evidence>
<evidence type="ECO:0000313" key="7">
    <source>
        <dbReference type="EMBL" id="KAF9466538.1"/>
    </source>
</evidence>
<comment type="similarity">
    <text evidence="2 6">Belongs to the terpene synthase family.</text>
</comment>
<keyword evidence="5 6" id="KW-0456">Lyase</keyword>
<name>A0A9P6CNC9_9AGAR</name>
<dbReference type="InterPro" id="IPR008949">
    <property type="entry name" value="Isoprenoid_synthase_dom_sf"/>
</dbReference>
<evidence type="ECO:0000256" key="1">
    <source>
        <dbReference type="ARBA" id="ARBA00001946"/>
    </source>
</evidence>
<gene>
    <name evidence="7" type="ORF">BDZ94DRAFT_1306134</name>
</gene>
<evidence type="ECO:0000256" key="3">
    <source>
        <dbReference type="ARBA" id="ARBA00022723"/>
    </source>
</evidence>
<dbReference type="OrthoDB" id="2861623at2759"/>
<evidence type="ECO:0000256" key="2">
    <source>
        <dbReference type="ARBA" id="ARBA00006333"/>
    </source>
</evidence>
<dbReference type="PANTHER" id="PTHR35201:SF4">
    <property type="entry name" value="BETA-PINACENE SYNTHASE-RELATED"/>
    <property type="match status" value="1"/>
</dbReference>
<comment type="cofactor">
    <cofactor evidence="1 6">
        <name>Mg(2+)</name>
        <dbReference type="ChEBI" id="CHEBI:18420"/>
    </cofactor>
</comment>
<dbReference type="InterPro" id="IPR034686">
    <property type="entry name" value="Terpene_cyclase-like_2"/>
</dbReference>
<dbReference type="PANTHER" id="PTHR35201">
    <property type="entry name" value="TERPENE SYNTHASE"/>
    <property type="match status" value="1"/>
</dbReference>
<dbReference type="GO" id="GO:0046872">
    <property type="term" value="F:metal ion binding"/>
    <property type="evidence" value="ECO:0007669"/>
    <property type="project" value="UniProtKB-KW"/>
</dbReference>
<comment type="caution">
    <text evidence="7">The sequence shown here is derived from an EMBL/GenBank/DDBJ whole genome shotgun (WGS) entry which is preliminary data.</text>
</comment>
<keyword evidence="8" id="KW-1185">Reference proteome</keyword>
<dbReference type="Pfam" id="PF19086">
    <property type="entry name" value="Terpene_syn_C_2"/>
    <property type="match status" value="1"/>
</dbReference>
<evidence type="ECO:0000313" key="8">
    <source>
        <dbReference type="Proteomes" id="UP000807353"/>
    </source>
</evidence>
<dbReference type="EC" id="4.2.3.-" evidence="6"/>
<dbReference type="GO" id="GO:0008299">
    <property type="term" value="P:isoprenoid biosynthetic process"/>
    <property type="evidence" value="ECO:0007669"/>
    <property type="project" value="UniProtKB-ARBA"/>
</dbReference>
<dbReference type="Proteomes" id="UP000807353">
    <property type="component" value="Unassembled WGS sequence"/>
</dbReference>
<reference evidence="7" key="1">
    <citation type="submission" date="2020-11" db="EMBL/GenBank/DDBJ databases">
        <authorList>
            <consortium name="DOE Joint Genome Institute"/>
            <person name="Ahrendt S."/>
            <person name="Riley R."/>
            <person name="Andreopoulos W."/>
            <person name="Labutti K."/>
            <person name="Pangilinan J."/>
            <person name="Ruiz-Duenas F.J."/>
            <person name="Barrasa J.M."/>
            <person name="Sanchez-Garcia M."/>
            <person name="Camarero S."/>
            <person name="Miyauchi S."/>
            <person name="Serrano A."/>
            <person name="Linde D."/>
            <person name="Babiker R."/>
            <person name="Drula E."/>
            <person name="Ayuso-Fernandez I."/>
            <person name="Pacheco R."/>
            <person name="Padilla G."/>
            <person name="Ferreira P."/>
            <person name="Barriuso J."/>
            <person name="Kellner H."/>
            <person name="Castanera R."/>
            <person name="Alfaro M."/>
            <person name="Ramirez L."/>
            <person name="Pisabarro A.G."/>
            <person name="Kuo A."/>
            <person name="Tritt A."/>
            <person name="Lipzen A."/>
            <person name="He G."/>
            <person name="Yan M."/>
            <person name="Ng V."/>
            <person name="Cullen D."/>
            <person name="Martin F."/>
            <person name="Rosso M.-N."/>
            <person name="Henrissat B."/>
            <person name="Hibbett D."/>
            <person name="Martinez A.T."/>
            <person name="Grigoriev I.V."/>
        </authorList>
    </citation>
    <scope>NUCLEOTIDE SEQUENCE</scope>
    <source>
        <strain evidence="7">CBS 247.69</strain>
    </source>
</reference>
<evidence type="ECO:0000256" key="5">
    <source>
        <dbReference type="ARBA" id="ARBA00023239"/>
    </source>
</evidence>
<protein>
    <recommendedName>
        <fullName evidence="6">Terpene synthase</fullName>
        <ecNumber evidence="6">4.2.3.-</ecNumber>
    </recommendedName>
</protein>
<dbReference type="EMBL" id="MU150241">
    <property type="protein sequence ID" value="KAF9466538.1"/>
    <property type="molecule type" value="Genomic_DNA"/>
</dbReference>